<proteinExistence type="predicted"/>
<dbReference type="EMBL" id="MU853422">
    <property type="protein sequence ID" value="KAK4131735.1"/>
    <property type="molecule type" value="Genomic_DNA"/>
</dbReference>
<reference evidence="1" key="1">
    <citation type="journal article" date="2023" name="Mol. Phylogenet. Evol.">
        <title>Genome-scale phylogeny and comparative genomics of the fungal order Sordariales.</title>
        <authorList>
            <person name="Hensen N."/>
            <person name="Bonometti L."/>
            <person name="Westerberg I."/>
            <person name="Brannstrom I.O."/>
            <person name="Guillou S."/>
            <person name="Cros-Aarteil S."/>
            <person name="Calhoun S."/>
            <person name="Haridas S."/>
            <person name="Kuo A."/>
            <person name="Mondo S."/>
            <person name="Pangilinan J."/>
            <person name="Riley R."/>
            <person name="LaButti K."/>
            <person name="Andreopoulos B."/>
            <person name="Lipzen A."/>
            <person name="Chen C."/>
            <person name="Yan M."/>
            <person name="Daum C."/>
            <person name="Ng V."/>
            <person name="Clum A."/>
            <person name="Steindorff A."/>
            <person name="Ohm R.A."/>
            <person name="Martin F."/>
            <person name="Silar P."/>
            <person name="Natvig D.O."/>
            <person name="Lalanne C."/>
            <person name="Gautier V."/>
            <person name="Ament-Velasquez S.L."/>
            <person name="Kruys A."/>
            <person name="Hutchinson M.I."/>
            <person name="Powell A.J."/>
            <person name="Barry K."/>
            <person name="Miller A.N."/>
            <person name="Grigoriev I.V."/>
            <person name="Debuchy R."/>
            <person name="Gladieux P."/>
            <person name="Hiltunen Thoren M."/>
            <person name="Johannesson H."/>
        </authorList>
    </citation>
    <scope>NUCLEOTIDE SEQUENCE</scope>
    <source>
        <strain evidence="1">CBS 123565</strain>
    </source>
</reference>
<evidence type="ECO:0000313" key="2">
    <source>
        <dbReference type="Proteomes" id="UP001304895"/>
    </source>
</evidence>
<protein>
    <submittedName>
        <fullName evidence="1">Uncharacterized protein</fullName>
    </submittedName>
</protein>
<dbReference type="PROSITE" id="PS51257">
    <property type="entry name" value="PROKAR_LIPOPROTEIN"/>
    <property type="match status" value="1"/>
</dbReference>
<name>A0AAN6ZAC9_9PEZI</name>
<keyword evidence="2" id="KW-1185">Reference proteome</keyword>
<reference evidence="1" key="2">
    <citation type="submission" date="2023-05" db="EMBL/GenBank/DDBJ databases">
        <authorList>
            <consortium name="Lawrence Berkeley National Laboratory"/>
            <person name="Steindorff A."/>
            <person name="Hensen N."/>
            <person name="Bonometti L."/>
            <person name="Westerberg I."/>
            <person name="Brannstrom I.O."/>
            <person name="Guillou S."/>
            <person name="Cros-Aarteil S."/>
            <person name="Calhoun S."/>
            <person name="Haridas S."/>
            <person name="Kuo A."/>
            <person name="Mondo S."/>
            <person name="Pangilinan J."/>
            <person name="Riley R."/>
            <person name="Labutti K."/>
            <person name="Andreopoulos B."/>
            <person name="Lipzen A."/>
            <person name="Chen C."/>
            <person name="Yanf M."/>
            <person name="Daum C."/>
            <person name="Ng V."/>
            <person name="Clum A."/>
            <person name="Ohm R."/>
            <person name="Martin F."/>
            <person name="Silar P."/>
            <person name="Natvig D."/>
            <person name="Lalanne C."/>
            <person name="Gautier V."/>
            <person name="Ament-Velasquez S.L."/>
            <person name="Kruys A."/>
            <person name="Hutchinson M.I."/>
            <person name="Powell A.J."/>
            <person name="Barry K."/>
            <person name="Miller A.N."/>
            <person name="Grigoriev I.V."/>
            <person name="Debuchy R."/>
            <person name="Gladieux P."/>
            <person name="Thoren M.H."/>
            <person name="Johannesson H."/>
        </authorList>
    </citation>
    <scope>NUCLEOTIDE SEQUENCE</scope>
    <source>
        <strain evidence="1">CBS 123565</strain>
    </source>
</reference>
<comment type="caution">
    <text evidence="1">The sequence shown here is derived from an EMBL/GenBank/DDBJ whole genome shotgun (WGS) entry which is preliminary data.</text>
</comment>
<dbReference type="AlphaFoldDB" id="A0AAN6ZAC9"/>
<organism evidence="1 2">
    <name type="scientific">Trichocladium antarcticum</name>
    <dbReference type="NCBI Taxonomy" id="1450529"/>
    <lineage>
        <taxon>Eukaryota</taxon>
        <taxon>Fungi</taxon>
        <taxon>Dikarya</taxon>
        <taxon>Ascomycota</taxon>
        <taxon>Pezizomycotina</taxon>
        <taxon>Sordariomycetes</taxon>
        <taxon>Sordariomycetidae</taxon>
        <taxon>Sordariales</taxon>
        <taxon>Chaetomiaceae</taxon>
        <taxon>Trichocladium</taxon>
    </lineage>
</organism>
<gene>
    <name evidence="1" type="ORF">BT67DRAFT_149473</name>
</gene>
<accession>A0AAN6ZAC9</accession>
<sequence length="154" mass="16618">MPGSSRPMAAQGLGVACFSELQRREPASKGSTTPTPCSGASCPIVCHAALAPCATPESSSSGVPLLRRLFDWSATIFSSSLEVLRVARFRDNESPDNTPFQRLPTNFPSFLHQAAGTESRDSEAPRLLSLTFFFRSAFAQSLILRQPTLERCGP</sequence>
<evidence type="ECO:0000313" key="1">
    <source>
        <dbReference type="EMBL" id="KAK4131735.1"/>
    </source>
</evidence>
<dbReference type="Proteomes" id="UP001304895">
    <property type="component" value="Unassembled WGS sequence"/>
</dbReference>